<evidence type="ECO:0000256" key="2">
    <source>
        <dbReference type="SAM" id="MobiDB-lite"/>
    </source>
</evidence>
<name>A0A1R2APZ7_9CILI</name>
<gene>
    <name evidence="3" type="ORF">SteCoe_36606</name>
</gene>
<sequence>MSKFPFRNDVLEKETLESQIDRLNMRINEFMSNSLMSCDDSELLSPTKESLKKRNYDDTEISMTERFSMNEKYFINEDNEDLYYLCNRAMMKFEDMRSDAFRNHETNDLDFSEIRSSFGDFYRQSEAECKEITMKDLYELSKQVKGIIDVIESGGNYFGNLKFIGTNYALAIYGMEISHKETCSGQFVSENVNYEKKINELQAQIVELKKKLSIPNEAIDRFCGNIEKEIISCYNDEIHLSPVKNQTNTRVEFKDIMDFKSWSLLEQNYRKLKINHKKCEEISNNLAWQNAEIQVIKMQTQKKLQQSMEKEIELKFRQEDVLKLQGEYEKSMSEIKSSKDVVEKEISKIDKYKRKLEKMRAMIKTQLQRLSTTQSQTEAKRPSSASRITETSPSVRRIRNQNSSQFTDHIVSEINELQKEISQLEKSSSEGDSVKLSNLYTKLSDLKTQKALGQFAPSSNSMQTANTNSSKSTEKVSIPRRMNSSSAQNSPTNTPIKSLILSSPENSADLSKPPIYRKAPRIGTEVIESSAHNTKTLYLREERVAEKEAELERKERELQYLWGNSPSNERLIRIVNEESEKLRRLQTDYDRKLKILQNQIVRYDTMIEKAKEDQNNAHVGPDGNVEKLKDLYSFMEELLL</sequence>
<proteinExistence type="predicted"/>
<evidence type="ECO:0000313" key="3">
    <source>
        <dbReference type="EMBL" id="OMJ66515.1"/>
    </source>
</evidence>
<feature type="coiled-coil region" evidence="1">
    <location>
        <begin position="537"/>
        <end position="613"/>
    </location>
</feature>
<protein>
    <submittedName>
        <fullName evidence="3">Uncharacterized protein</fullName>
    </submittedName>
</protein>
<organism evidence="3 4">
    <name type="scientific">Stentor coeruleus</name>
    <dbReference type="NCBI Taxonomy" id="5963"/>
    <lineage>
        <taxon>Eukaryota</taxon>
        <taxon>Sar</taxon>
        <taxon>Alveolata</taxon>
        <taxon>Ciliophora</taxon>
        <taxon>Postciliodesmatophora</taxon>
        <taxon>Heterotrichea</taxon>
        <taxon>Heterotrichida</taxon>
        <taxon>Stentoridae</taxon>
        <taxon>Stentor</taxon>
    </lineage>
</organism>
<feature type="compositionally biased region" description="Polar residues" evidence="2">
    <location>
        <begin position="456"/>
        <end position="471"/>
    </location>
</feature>
<feature type="compositionally biased region" description="Polar residues" evidence="2">
    <location>
        <begin position="482"/>
        <end position="509"/>
    </location>
</feature>
<evidence type="ECO:0000256" key="1">
    <source>
        <dbReference type="SAM" id="Coils"/>
    </source>
</evidence>
<dbReference type="AlphaFoldDB" id="A0A1R2APZ7"/>
<keyword evidence="4" id="KW-1185">Reference proteome</keyword>
<feature type="compositionally biased region" description="Low complexity" evidence="2">
    <location>
        <begin position="367"/>
        <end position="377"/>
    </location>
</feature>
<feature type="region of interest" description="Disordered" evidence="2">
    <location>
        <begin position="367"/>
        <end position="406"/>
    </location>
</feature>
<keyword evidence="1" id="KW-0175">Coiled coil</keyword>
<dbReference type="OrthoDB" id="10254663at2759"/>
<dbReference type="EMBL" id="MPUH01001698">
    <property type="protein sequence ID" value="OMJ66515.1"/>
    <property type="molecule type" value="Genomic_DNA"/>
</dbReference>
<feature type="compositionally biased region" description="Polar residues" evidence="2">
    <location>
        <begin position="383"/>
        <end position="406"/>
    </location>
</feature>
<comment type="caution">
    <text evidence="3">The sequence shown here is derived from an EMBL/GenBank/DDBJ whole genome shotgun (WGS) entry which is preliminary data.</text>
</comment>
<reference evidence="3 4" key="1">
    <citation type="submission" date="2016-11" db="EMBL/GenBank/DDBJ databases">
        <title>The macronuclear genome of Stentor coeruleus: a giant cell with tiny introns.</title>
        <authorList>
            <person name="Slabodnick M."/>
            <person name="Ruby J.G."/>
            <person name="Reiff S.B."/>
            <person name="Swart E.C."/>
            <person name="Gosai S."/>
            <person name="Prabakaran S."/>
            <person name="Witkowska E."/>
            <person name="Larue G.E."/>
            <person name="Fisher S."/>
            <person name="Freeman R.M."/>
            <person name="Gunawardena J."/>
            <person name="Chu W."/>
            <person name="Stover N.A."/>
            <person name="Gregory B.D."/>
            <person name="Nowacki M."/>
            <person name="Derisi J."/>
            <person name="Roy S.W."/>
            <person name="Marshall W.F."/>
            <person name="Sood P."/>
        </authorList>
    </citation>
    <scope>NUCLEOTIDE SEQUENCE [LARGE SCALE GENOMIC DNA]</scope>
    <source>
        <strain evidence="3">WM001</strain>
    </source>
</reference>
<feature type="region of interest" description="Disordered" evidence="2">
    <location>
        <begin position="454"/>
        <end position="515"/>
    </location>
</feature>
<accession>A0A1R2APZ7</accession>
<evidence type="ECO:0000313" key="4">
    <source>
        <dbReference type="Proteomes" id="UP000187209"/>
    </source>
</evidence>
<dbReference type="Proteomes" id="UP000187209">
    <property type="component" value="Unassembled WGS sequence"/>
</dbReference>